<evidence type="ECO:0000313" key="2">
    <source>
        <dbReference type="EMBL" id="MCS4278480.1"/>
    </source>
</evidence>
<feature type="signal peptide" evidence="1">
    <location>
        <begin position="1"/>
        <end position="21"/>
    </location>
</feature>
<sequence>MTAIRLPLTALALVLSSAACQPTGDPATSATSATSAAATVPGTAGGVSPFSDAAIWDGEVDACRGQAPVADDCLAKVMQAANASPQAIAAAHQLGAQGNPGYVSAWRNQDGVGIATIEYPFRANTNEGTLLVDSAGHTQDVDADVLPEMSRADATVKPFLDAHPDATPFAPAQASGSEALPEGGVRLIYSTPMRTCHACADDGKLRVAYDFDGQRRFSGKQILDLR</sequence>
<evidence type="ECO:0000313" key="3">
    <source>
        <dbReference type="Proteomes" id="UP001320691"/>
    </source>
</evidence>
<dbReference type="RefSeq" id="WP_259259249.1">
    <property type="nucleotide sequence ID" value="NZ_JANUEK010000001.1"/>
</dbReference>
<dbReference type="EMBL" id="JANUEK010000001">
    <property type="protein sequence ID" value="MCS4278480.1"/>
    <property type="molecule type" value="Genomic_DNA"/>
</dbReference>
<evidence type="ECO:0000256" key="1">
    <source>
        <dbReference type="SAM" id="SignalP"/>
    </source>
</evidence>
<keyword evidence="1" id="KW-0732">Signal</keyword>
<accession>A0AAW5PDT3</accession>
<proteinExistence type="predicted"/>
<dbReference type="PROSITE" id="PS51257">
    <property type="entry name" value="PROKAR_LIPOPROTEIN"/>
    <property type="match status" value="1"/>
</dbReference>
<organism evidence="2 3">
    <name type="scientific">Stenotrophomonas rhizophila</name>
    <dbReference type="NCBI Taxonomy" id="216778"/>
    <lineage>
        <taxon>Bacteria</taxon>
        <taxon>Pseudomonadati</taxon>
        <taxon>Pseudomonadota</taxon>
        <taxon>Gammaproteobacteria</taxon>
        <taxon>Lysobacterales</taxon>
        <taxon>Lysobacteraceae</taxon>
        <taxon>Stenotrophomonas</taxon>
    </lineage>
</organism>
<comment type="caution">
    <text evidence="2">The sequence shown here is derived from an EMBL/GenBank/DDBJ whole genome shotgun (WGS) entry which is preliminary data.</text>
</comment>
<evidence type="ECO:0008006" key="4">
    <source>
        <dbReference type="Google" id="ProtNLM"/>
    </source>
</evidence>
<gene>
    <name evidence="2" type="ORF">M2412_000441</name>
</gene>
<dbReference type="AlphaFoldDB" id="A0AAW5PDT3"/>
<dbReference type="Proteomes" id="UP001320691">
    <property type="component" value="Unassembled WGS sequence"/>
</dbReference>
<protein>
    <recommendedName>
        <fullName evidence="4">Lipoprotein</fullName>
    </recommendedName>
</protein>
<feature type="chain" id="PRO_5043969473" description="Lipoprotein" evidence="1">
    <location>
        <begin position="22"/>
        <end position="226"/>
    </location>
</feature>
<reference evidence="2" key="1">
    <citation type="submission" date="2022-08" db="EMBL/GenBank/DDBJ databases">
        <title>Genomic analyses of the natural microbiome of Caenorhabditis elegans.</title>
        <authorList>
            <person name="Samuel B."/>
        </authorList>
    </citation>
    <scope>NUCLEOTIDE SEQUENCE</scope>
    <source>
        <strain evidence="2">BIGb0277</strain>
    </source>
</reference>
<name>A0AAW5PDT3_9GAMM</name>